<accession>A0A0G2E5Q5</accession>
<evidence type="ECO:0000256" key="1">
    <source>
        <dbReference type="ARBA" id="ARBA00004123"/>
    </source>
</evidence>
<dbReference type="InterPro" id="IPR011989">
    <property type="entry name" value="ARM-like"/>
</dbReference>
<name>A0A0G2E5Q5_PHACM</name>
<evidence type="ECO:0000259" key="7">
    <source>
        <dbReference type="SMART" id="SM01156"/>
    </source>
</evidence>
<feature type="domain" description="Beta-catenin-like protein 1 N-terminal" evidence="7">
    <location>
        <begin position="75"/>
        <end position="188"/>
    </location>
</feature>
<dbReference type="EMBL" id="LCWF01000133">
    <property type="protein sequence ID" value="KKY18044.1"/>
    <property type="molecule type" value="Genomic_DNA"/>
</dbReference>
<dbReference type="SMART" id="SM01156">
    <property type="entry name" value="DUF1716"/>
    <property type="match status" value="1"/>
</dbReference>
<feature type="compositionally biased region" description="Acidic residues" evidence="6">
    <location>
        <begin position="36"/>
        <end position="48"/>
    </location>
</feature>
<evidence type="ECO:0000313" key="9">
    <source>
        <dbReference type="Proteomes" id="UP000053317"/>
    </source>
</evidence>
<proteinExistence type="predicted"/>
<dbReference type="PANTHER" id="PTHR14978:SF0">
    <property type="entry name" value="BETA-CATENIN-LIKE PROTEIN 1"/>
    <property type="match status" value="1"/>
</dbReference>
<dbReference type="InterPro" id="IPR016024">
    <property type="entry name" value="ARM-type_fold"/>
</dbReference>
<dbReference type="PANTHER" id="PTHR14978">
    <property type="entry name" value="BETA-CATENIN-LIKE PROTEIN 1 NUCLEAR ASSOCIATED PROTEIN"/>
    <property type="match status" value="1"/>
</dbReference>
<reference evidence="8 9" key="2">
    <citation type="submission" date="2015-05" db="EMBL/GenBank/DDBJ databases">
        <authorList>
            <person name="Morales-Cruz A."/>
            <person name="Amrine K.C."/>
            <person name="Cantu D."/>
        </authorList>
    </citation>
    <scope>NUCLEOTIDE SEQUENCE [LARGE SCALE GENOMIC DNA]</scope>
    <source>
        <strain evidence="8">UCRPC4</strain>
    </source>
</reference>
<organism evidence="8 9">
    <name type="scientific">Phaeomoniella chlamydospora</name>
    <name type="common">Phaeoacremonium chlamydosporum</name>
    <dbReference type="NCBI Taxonomy" id="158046"/>
    <lineage>
        <taxon>Eukaryota</taxon>
        <taxon>Fungi</taxon>
        <taxon>Dikarya</taxon>
        <taxon>Ascomycota</taxon>
        <taxon>Pezizomycotina</taxon>
        <taxon>Eurotiomycetes</taxon>
        <taxon>Chaetothyriomycetidae</taxon>
        <taxon>Phaeomoniellales</taxon>
        <taxon>Phaeomoniellaceae</taxon>
        <taxon>Phaeomoniella</taxon>
    </lineage>
</organism>
<dbReference type="InterPro" id="IPR039678">
    <property type="entry name" value="CTNNBL1"/>
</dbReference>
<dbReference type="SUPFAM" id="SSF48371">
    <property type="entry name" value="ARM repeat"/>
    <property type="match status" value="1"/>
</dbReference>
<evidence type="ECO:0000256" key="4">
    <source>
        <dbReference type="ARBA" id="ARBA00023054"/>
    </source>
</evidence>
<dbReference type="InterPro" id="IPR013180">
    <property type="entry name" value="CTNNBL1_N"/>
</dbReference>
<keyword evidence="2" id="KW-0597">Phosphoprotein</keyword>
<reference evidence="8 9" key="1">
    <citation type="submission" date="2015-05" db="EMBL/GenBank/DDBJ databases">
        <title>Distinctive expansion of gene families associated with plant cell wall degradation and secondary metabolism in the genomes of grapevine trunk pathogens.</title>
        <authorList>
            <person name="Lawrence D.P."/>
            <person name="Travadon R."/>
            <person name="Rolshausen P.E."/>
            <person name="Baumgartner K."/>
        </authorList>
    </citation>
    <scope>NUCLEOTIDE SEQUENCE [LARGE SCALE GENOMIC DNA]</scope>
    <source>
        <strain evidence="8">UCRPC4</strain>
    </source>
</reference>
<dbReference type="OrthoDB" id="1898821at2759"/>
<sequence>MTSVDELFRVSEIYKSAKISPNGTAKSNGIAHSATVEEDDDDDDDDVEAGPALPPDDEEESPDDDEEGRFFGGGISDDTKEVLDFIDSRGVGKDEDDEGVEIIDSAWLKKMAIGFERKINKNAEMRSRWENDPAKFMTSEADLDSDIKALSILSEHPELYDEFAKLGCVGSLISLLSHENTDIAIAAIEVIGELIDEDVDAEDNQWSVLVEAMLDADLIDLLTQNLARFDEKDEADRNGVYHVLSVIENLSSQSTIAEKTGRNSSIISWLSARIQQAESPVGQNRQYAAEVLAILLQASAQNRSRYIDADGVDTLLQLLSAYRKRDPPKDSEEEEYAENLFDALTCLVDEPLGKGKFLEAEGIELCLIMIREGKMSKSRALRVLDHALGGPSGASACEQLVEAVGLKTIFGMFMKKQERGNMEHILGIFSSLLRQLPGGSAARIRVLAKFVEKEYEKIDKIVALRREVADRVSEVDRVIASERRALSKQDQDDMEGEWLSRRFDAGLFSVQTIDLILAWLIAEDGGASQKIRTLLKDRDEDFGIIRGTLQEQLDGLEGDEASDADRDTQEMLKALLQFV</sequence>
<dbReference type="Pfam" id="PF08216">
    <property type="entry name" value="CTNNBL"/>
    <property type="match status" value="1"/>
</dbReference>
<dbReference type="AlphaFoldDB" id="A0A0G2E5Q5"/>
<comment type="caution">
    <text evidence="8">The sequence shown here is derived from an EMBL/GenBank/DDBJ whole genome shotgun (WGS) entry which is preliminary data.</text>
</comment>
<dbReference type="Proteomes" id="UP000053317">
    <property type="component" value="Unassembled WGS sequence"/>
</dbReference>
<keyword evidence="9" id="KW-1185">Reference proteome</keyword>
<evidence type="ECO:0000256" key="3">
    <source>
        <dbReference type="ARBA" id="ARBA00022737"/>
    </source>
</evidence>
<gene>
    <name evidence="8" type="ORF">UCRPC4_g05247</name>
</gene>
<keyword evidence="4" id="KW-0175">Coiled coil</keyword>
<dbReference type="FunFam" id="1.25.10.10:FF:000354">
    <property type="entry name" value="DUF1716 domain protein"/>
    <property type="match status" value="1"/>
</dbReference>
<comment type="subcellular location">
    <subcellularLocation>
        <location evidence="1">Nucleus</location>
    </subcellularLocation>
</comment>
<keyword evidence="5" id="KW-0539">Nucleus</keyword>
<keyword evidence="3" id="KW-0677">Repeat</keyword>
<evidence type="ECO:0000313" key="8">
    <source>
        <dbReference type="EMBL" id="KKY18044.1"/>
    </source>
</evidence>
<evidence type="ECO:0000256" key="6">
    <source>
        <dbReference type="SAM" id="MobiDB-lite"/>
    </source>
</evidence>
<feature type="region of interest" description="Disordered" evidence="6">
    <location>
        <begin position="19"/>
        <end position="77"/>
    </location>
</feature>
<dbReference type="GO" id="GO:0005681">
    <property type="term" value="C:spliceosomal complex"/>
    <property type="evidence" value="ECO:0007669"/>
    <property type="project" value="TreeGrafter"/>
</dbReference>
<feature type="compositionally biased region" description="Acidic residues" evidence="6">
    <location>
        <begin position="55"/>
        <end position="67"/>
    </location>
</feature>
<evidence type="ECO:0000256" key="5">
    <source>
        <dbReference type="ARBA" id="ARBA00023242"/>
    </source>
</evidence>
<dbReference type="Gene3D" id="1.25.10.10">
    <property type="entry name" value="Leucine-rich Repeat Variant"/>
    <property type="match status" value="1"/>
</dbReference>
<evidence type="ECO:0000256" key="2">
    <source>
        <dbReference type="ARBA" id="ARBA00022553"/>
    </source>
</evidence>
<protein>
    <recommendedName>
        <fullName evidence="7">Beta-catenin-like protein 1 N-terminal domain-containing protein</fullName>
    </recommendedName>
</protein>